<evidence type="ECO:0000313" key="3">
    <source>
        <dbReference type="EMBL" id="CEL61463.1"/>
    </source>
</evidence>
<organism evidence="2 4">
    <name type="scientific">Thanatephorus cucumeris (strain AG1-IB / isolate 7/3/14)</name>
    <name type="common">Lettuce bottom rot fungus</name>
    <name type="synonym">Rhizoctonia solani</name>
    <dbReference type="NCBI Taxonomy" id="1108050"/>
    <lineage>
        <taxon>Eukaryota</taxon>
        <taxon>Fungi</taxon>
        <taxon>Dikarya</taxon>
        <taxon>Basidiomycota</taxon>
        <taxon>Agaricomycotina</taxon>
        <taxon>Agaricomycetes</taxon>
        <taxon>Cantharellales</taxon>
        <taxon>Ceratobasidiaceae</taxon>
        <taxon>Rhizoctonia</taxon>
        <taxon>Rhizoctonia solani AG-1</taxon>
    </lineage>
</organism>
<feature type="region of interest" description="Disordered" evidence="1">
    <location>
        <begin position="1"/>
        <end position="256"/>
    </location>
</feature>
<dbReference type="AlphaFoldDB" id="M5C8N0"/>
<evidence type="ECO:0000313" key="4">
    <source>
        <dbReference type="Proteomes" id="UP000012065"/>
    </source>
</evidence>
<evidence type="ECO:0000256" key="1">
    <source>
        <dbReference type="SAM" id="MobiDB-lite"/>
    </source>
</evidence>
<accession>M5C8N0</accession>
<feature type="compositionally biased region" description="Low complexity" evidence="1">
    <location>
        <begin position="200"/>
        <end position="213"/>
    </location>
</feature>
<dbReference type="HOGENOM" id="CLU_1086591_0_0_1"/>
<evidence type="ECO:0000313" key="2">
    <source>
        <dbReference type="EMBL" id="CCO36358.1"/>
    </source>
</evidence>
<dbReference type="EMBL" id="LN679156">
    <property type="protein sequence ID" value="CEL61463.1"/>
    <property type="molecule type" value="Genomic_DNA"/>
</dbReference>
<protein>
    <recommendedName>
        <fullName evidence="6">Proteophosphoglycan ppg4</fullName>
    </recommendedName>
</protein>
<feature type="compositionally biased region" description="Basic and acidic residues" evidence="1">
    <location>
        <begin position="159"/>
        <end position="179"/>
    </location>
</feature>
<gene>
    <name evidence="2" type="ORF">BN14_10492</name>
    <name evidence="3" type="ORF">RSOLAG1IB_10045</name>
</gene>
<feature type="compositionally biased region" description="Basic and acidic residues" evidence="1">
    <location>
        <begin position="28"/>
        <end position="46"/>
    </location>
</feature>
<dbReference type="Proteomes" id="UP000012065">
    <property type="component" value="Unassembled WGS sequence"/>
</dbReference>
<proteinExistence type="predicted"/>
<feature type="compositionally biased region" description="Polar residues" evidence="1">
    <location>
        <begin position="245"/>
        <end position="256"/>
    </location>
</feature>
<reference evidence="2 4" key="2">
    <citation type="journal article" date="2013" name="J. Biotechnol.">
        <title>Establishment and interpretation of the genome sequence of the phytopathogenic fungus Rhizoctonia solani AG1-IB isolate 7/3/14.</title>
        <authorList>
            <person name="Wibberg D.W."/>
            <person name="Jelonek L.J."/>
            <person name="Rupp O.R."/>
            <person name="Hennig M.H."/>
            <person name="Eikmeyer F.E."/>
            <person name="Goesmann A.G."/>
            <person name="Hartmann A.H."/>
            <person name="Borriss R.B."/>
            <person name="Grosch R.G."/>
            <person name="Puehler A.P."/>
            <person name="Schlueter A.S."/>
        </authorList>
    </citation>
    <scope>NUCLEOTIDE SEQUENCE [LARGE SCALE GENOMIC DNA]</scope>
    <source>
        <strain evidence="4">AG1-IB / isolate 7/3/14</strain>
        <strain evidence="2">Isolate 7/3/14</strain>
    </source>
</reference>
<dbReference type="OrthoDB" id="2500073at2759"/>
<keyword evidence="5" id="KW-1185">Reference proteome</keyword>
<reference evidence="2" key="1">
    <citation type="submission" date="2012-10" db="EMBL/GenBank/DDBJ databases">
        <authorList>
            <person name="Jelonek L."/>
        </authorList>
    </citation>
    <scope>NUCLEOTIDE SEQUENCE</scope>
    <source>
        <strain evidence="2">Isolate 7/3/14</strain>
    </source>
</reference>
<name>M5C8N0_THACB</name>
<dbReference type="STRING" id="1108050.M5C8N0"/>
<feature type="compositionally biased region" description="Basic and acidic residues" evidence="1">
    <location>
        <begin position="105"/>
        <end position="129"/>
    </location>
</feature>
<evidence type="ECO:0008006" key="6">
    <source>
        <dbReference type="Google" id="ProtNLM"/>
    </source>
</evidence>
<evidence type="ECO:0000313" key="5">
    <source>
        <dbReference type="Proteomes" id="UP000059188"/>
    </source>
</evidence>
<feature type="compositionally biased region" description="Basic and acidic residues" evidence="1">
    <location>
        <begin position="137"/>
        <end position="147"/>
    </location>
</feature>
<feature type="compositionally biased region" description="Basic and acidic residues" evidence="1">
    <location>
        <begin position="228"/>
        <end position="240"/>
    </location>
</feature>
<sequence length="256" mass="27388">MSEPTVTSTSSAHTAPVSETSKPHPHSVAHEEIPPESRPVGSEEHGTTGPDDPPPGAKEGEQYPPQLHAGKVGYGPHYAEVHGKENGLGAKLTGVKEQLKGMVTRNHELQQKGKERRTGELAAKEHAEDDAQNPFQHPDDDKDKETKTTPGDANPTKSTEFRPDPKKTDTQGAPVEERIPSTAATPAAEADSLPRPHDGTATTTRAHDPTTTTNKSYDATNKSYDATTKSHDTSIGDHAPRTGTGVMTGQDETIRH</sequence>
<reference evidence="3 5" key="3">
    <citation type="submission" date="2014-11" db="EMBL/GenBank/DDBJ databases">
        <authorList>
            <person name="Wibberg Daniel"/>
        </authorList>
    </citation>
    <scope>NUCLEOTIDE SEQUENCE [LARGE SCALE GENOMIC DNA]</scope>
    <source>
        <strain evidence="3">Rhizoctonia solani AG1-IB 7/3/14</strain>
    </source>
</reference>
<feature type="compositionally biased region" description="Polar residues" evidence="1">
    <location>
        <begin position="1"/>
        <end position="20"/>
    </location>
</feature>
<feature type="compositionally biased region" description="Polar residues" evidence="1">
    <location>
        <begin position="214"/>
        <end position="227"/>
    </location>
</feature>
<dbReference type="Proteomes" id="UP000059188">
    <property type="component" value="Unassembled WGS sequence"/>
</dbReference>
<dbReference type="EMBL" id="CAOJ01015862">
    <property type="protein sequence ID" value="CCO36358.1"/>
    <property type="molecule type" value="Genomic_DNA"/>
</dbReference>